<evidence type="ECO:0000256" key="1">
    <source>
        <dbReference type="SAM" id="MobiDB-lite"/>
    </source>
</evidence>
<sequence>MDFKMASLPLDQTEYLTGHLSKTSLAAKRLTPMPVLPVFKYKIRALPRFGGSYKHQPIASHCRQSIHPIEPDRGSQNSQTFKNNPELHTQQVDQFPRGRFPAEWSIFPYRVQFCKLLRIFASCCKTRYSQYIKAARATSDDGLITYNALMEASMFTKIPLFSADARRRRQGSDWLLLDASRRCVVNPAYGNDKPPQNPHVFAILPRNIPSQQYSLGDDAELGTAGPGTEPGSPKCESSGLPQLHFAQCVREWSRKFACRRADTSTTRKTSYCMHNTEGQRGGRMFWTHSYIDRNIKCRLFVAATQLKESHSKFIALHIMSKASYQHLVEMTVPALTEHNINMRECVSVEEILLITCTYPFQNERACKREQNVLSIFRISQTTLECWTASTSEQRNSITMVLKTLIINIFILLCKWRAAVHTDCLQVLSLFEVLNEPILCRYSQTVNHIKKTVYVLHNYGSYTHQRIYKRHNDLEEMFLFQERKILQNSTPNAFINYVANYVLSPRLRFDRLARVDVIVVRVISNHNRAVCDVPSNYGNESQNVWLRNLSTTEVAKQSYRLRSALRRCYTIPASVIACARSAVAAGIRVSVAPVMAFPALYGQISDQFDGDDWLDTATSLPTSLYPHLPPPSFTRTMCPEAIHPIAPIVNFSPPSQDVDD</sequence>
<gene>
    <name evidence="2" type="ORF">PR048_012247</name>
</gene>
<dbReference type="Proteomes" id="UP001159363">
    <property type="component" value="Chromosome X"/>
</dbReference>
<organism evidence="2 3">
    <name type="scientific">Dryococelus australis</name>
    <dbReference type="NCBI Taxonomy" id="614101"/>
    <lineage>
        <taxon>Eukaryota</taxon>
        <taxon>Metazoa</taxon>
        <taxon>Ecdysozoa</taxon>
        <taxon>Arthropoda</taxon>
        <taxon>Hexapoda</taxon>
        <taxon>Insecta</taxon>
        <taxon>Pterygota</taxon>
        <taxon>Neoptera</taxon>
        <taxon>Polyneoptera</taxon>
        <taxon>Phasmatodea</taxon>
        <taxon>Verophasmatodea</taxon>
        <taxon>Anareolatae</taxon>
        <taxon>Phasmatidae</taxon>
        <taxon>Eurycanthinae</taxon>
        <taxon>Dryococelus</taxon>
    </lineage>
</organism>
<dbReference type="EMBL" id="JARBHB010000004">
    <property type="protein sequence ID" value="KAJ8886041.1"/>
    <property type="molecule type" value="Genomic_DNA"/>
</dbReference>
<reference evidence="2 3" key="1">
    <citation type="submission" date="2023-02" db="EMBL/GenBank/DDBJ databases">
        <title>LHISI_Scaffold_Assembly.</title>
        <authorList>
            <person name="Stuart O.P."/>
            <person name="Cleave R."/>
            <person name="Magrath M.J.L."/>
            <person name="Mikheyev A.S."/>
        </authorList>
    </citation>
    <scope>NUCLEOTIDE SEQUENCE [LARGE SCALE GENOMIC DNA]</scope>
    <source>
        <strain evidence="2">Daus_M_001</strain>
        <tissue evidence="2">Leg muscle</tissue>
    </source>
</reference>
<evidence type="ECO:0000313" key="3">
    <source>
        <dbReference type="Proteomes" id="UP001159363"/>
    </source>
</evidence>
<keyword evidence="3" id="KW-1185">Reference proteome</keyword>
<proteinExistence type="predicted"/>
<feature type="region of interest" description="Disordered" evidence="1">
    <location>
        <begin position="215"/>
        <end position="236"/>
    </location>
</feature>
<comment type="caution">
    <text evidence="2">The sequence shown here is derived from an EMBL/GenBank/DDBJ whole genome shotgun (WGS) entry which is preliminary data.</text>
</comment>
<protein>
    <submittedName>
        <fullName evidence="2">Uncharacterized protein</fullName>
    </submittedName>
</protein>
<name>A0ABQ9HPK0_9NEOP</name>
<evidence type="ECO:0000313" key="2">
    <source>
        <dbReference type="EMBL" id="KAJ8886041.1"/>
    </source>
</evidence>
<accession>A0ABQ9HPK0</accession>